<gene>
    <name evidence="2" type="ORF">C7B65_12335</name>
</gene>
<feature type="domain" description="Sporulation stage II protein D amidase enhancer LytB N-terminal" evidence="1">
    <location>
        <begin position="172"/>
        <end position="261"/>
    </location>
</feature>
<dbReference type="PANTHER" id="PTHR30032:SF4">
    <property type="entry name" value="AMIDASE ENHANCER"/>
    <property type="match status" value="1"/>
</dbReference>
<evidence type="ECO:0000313" key="3">
    <source>
        <dbReference type="Proteomes" id="UP000238634"/>
    </source>
</evidence>
<dbReference type="Proteomes" id="UP000238634">
    <property type="component" value="Unassembled WGS sequence"/>
</dbReference>
<sequence>MTLKAAPGDRLTLRFNTNGKPQTLITSSLKLETVMQSLPEAQVEERVVFSTHRSFETAEAKAEQWHAQGIEVELAQPDRWQVWAKRSTYNTPLLRRLLVQSLQAKGIQTARIDTQILKQVPRPSFVLNGYRYTRDQLDITAGNGQIGVDREKDDQPSHTYAGSLRLQPNAYGNSTLVNVVPLETYVRGVVPHEIGGWAPQPVLEAQAILARTYVLRNLRRFAIDNYQLCATTQCQVYWGIDGAVPATDQAIAATRGQVLTYQNELVDALYSSTTGGVTAAFGDVWRGWDRPYLRAVIDSVNPVWDLKNRSLSNEQNLRAFISQKKGFNEDGTDMFRWRYDTTLAQLNQELHSYLKSVQHSLASFKTIRNLQVTQRSLGGRVLKLAVTTDRGTIELEKDDVLNAFEAPASLLFYLEPLVDKNKALKGYAFVGGGMGHGVGLSQVGSYNLGKLGWTSDRILSFYFPGAQLQPINNSITLWRDRSSLQGQANPNSRNN</sequence>
<reference evidence="2 3" key="2">
    <citation type="submission" date="2018-03" db="EMBL/GenBank/DDBJ databases">
        <title>The ancient ancestry and fast evolution of plastids.</title>
        <authorList>
            <person name="Moore K.R."/>
            <person name="Magnabosco C."/>
            <person name="Momper L."/>
            <person name="Gold D.A."/>
            <person name="Bosak T."/>
            <person name="Fournier G.P."/>
        </authorList>
    </citation>
    <scope>NUCLEOTIDE SEQUENCE [LARGE SCALE GENOMIC DNA]</scope>
    <source>
        <strain evidence="2 3">ULC007</strain>
    </source>
</reference>
<proteinExistence type="predicted"/>
<dbReference type="NCBIfam" id="TIGR02669">
    <property type="entry name" value="SpoIID_LytB"/>
    <property type="match status" value="1"/>
</dbReference>
<comment type="caution">
    <text evidence="2">The sequence shown here is derived from an EMBL/GenBank/DDBJ whole genome shotgun (WGS) entry which is preliminary data.</text>
</comment>
<name>A0A2T1DFX3_9CYAN</name>
<dbReference type="Pfam" id="PF08486">
    <property type="entry name" value="SpoIID"/>
    <property type="match status" value="1"/>
</dbReference>
<dbReference type="GO" id="GO:0030288">
    <property type="term" value="C:outer membrane-bounded periplasmic space"/>
    <property type="evidence" value="ECO:0007669"/>
    <property type="project" value="TreeGrafter"/>
</dbReference>
<dbReference type="EMBL" id="PVWG01000011">
    <property type="protein sequence ID" value="PSB19363.1"/>
    <property type="molecule type" value="Genomic_DNA"/>
</dbReference>
<dbReference type="InterPro" id="IPR051922">
    <property type="entry name" value="Bact_Sporulation_Assoc"/>
</dbReference>
<organism evidence="2 3">
    <name type="scientific">Phormidesmis priestleyi ULC007</name>
    <dbReference type="NCBI Taxonomy" id="1920490"/>
    <lineage>
        <taxon>Bacteria</taxon>
        <taxon>Bacillati</taxon>
        <taxon>Cyanobacteriota</taxon>
        <taxon>Cyanophyceae</taxon>
        <taxon>Leptolyngbyales</taxon>
        <taxon>Leptolyngbyaceae</taxon>
        <taxon>Phormidesmis</taxon>
    </lineage>
</organism>
<reference evidence="2 3" key="1">
    <citation type="submission" date="2018-02" db="EMBL/GenBank/DDBJ databases">
        <authorList>
            <person name="Cohen D.B."/>
            <person name="Kent A.D."/>
        </authorList>
    </citation>
    <scope>NUCLEOTIDE SEQUENCE [LARGE SCALE GENOMIC DNA]</scope>
    <source>
        <strain evidence="2 3">ULC007</strain>
    </source>
</reference>
<evidence type="ECO:0000259" key="1">
    <source>
        <dbReference type="Pfam" id="PF08486"/>
    </source>
</evidence>
<protein>
    <submittedName>
        <fullName evidence="2">Amidase</fullName>
    </submittedName>
</protein>
<dbReference type="OrthoDB" id="501259at2"/>
<dbReference type="InterPro" id="IPR013693">
    <property type="entry name" value="SpoIID/LytB_N"/>
</dbReference>
<dbReference type="InterPro" id="IPR013486">
    <property type="entry name" value="SpoIID/LytB"/>
</dbReference>
<dbReference type="AlphaFoldDB" id="A0A2T1DFX3"/>
<dbReference type="STRING" id="1920490.GCA_001895925_04570"/>
<accession>A0A2T1DFX3</accession>
<keyword evidence="3" id="KW-1185">Reference proteome</keyword>
<evidence type="ECO:0000313" key="2">
    <source>
        <dbReference type="EMBL" id="PSB19363.1"/>
    </source>
</evidence>
<dbReference type="PANTHER" id="PTHR30032">
    <property type="entry name" value="N-ACETYLMURAMOYL-L-ALANINE AMIDASE-RELATED"/>
    <property type="match status" value="1"/>
</dbReference>
<dbReference type="GO" id="GO:0030435">
    <property type="term" value="P:sporulation resulting in formation of a cellular spore"/>
    <property type="evidence" value="ECO:0007669"/>
    <property type="project" value="InterPro"/>
</dbReference>